<accession>A0A8S3SL64</accession>
<sequence>MAGKNAFSNCQPETCKKINLDIDDKRIKINDTYWLNGYMLTSPIMEYLGCFEMKQTDIATDRTSIPDNDVLMCFLFCKGRGFHTNTVILLKEDACSCLPSSNLIEMTKRIDSRMHQNHNVGCSVQCPGDNTDDCGGNDYFSVYNITKNEIRGREHSCVCENLQNKSIEECKTCPEDLQFLCHNISVKEDGRPVETNCSQIPLAWRQELRTCLKSGASFTISARSGRKSLLNCCLSGIQMHRLVCTESKFEVKIQPIQPKGPHEPLSAKTNLSTNLTNLTRLLIVSPHRPKSKNEYECLGLRLEQNNMNKMFKLLPIDCTETRKALCHKVSDEGNFISKTYQSVSFNVSDTNNTWVKAGNNCDDGWKLSGKDLFKSCRSNSCNTTRANDVLRNVKMKPPFLWIDGFVVRSPIMEYYECISLTDVNSTANALEKTKKILKNGVGKCALFCIQDEYFKKNDGFILLQKDICYCLPFKTLKLWEGQMQMVSTKSCEIRCDEDKIDRCGGKHNIFSAYKVKGLQMSEDIGGNCFSTSGTIGSKDVQRTRCKEIFKIKCEEVKRTVGSRVIDVKCNELILNWYDARKLCNQSGKYIQLLNNKCGNIDEFEAVQLWHNRFIKERIDWNTDNVTDKDIKNGYKCLAMKLTPDSNYTLIASNCDNAYHSLCQKDVSGRNNDDMPPYTTQPSLPRTAQSTMYTDGIPKNKEQETVDLKVSMYVGIAVSLTTLLIVVVVLAVCILRRKRYMHKDVSTIPDVYYSTVTGDQIHENKSHTLDGANADQGDANLMVSAKTINIHTGNDQQEINLQGAMSDQAGVTDSNEYDVSSTCRKYSPKAEEDVGYYDHNRDADTMYDVTDTKGLIQRNEMSQIYDHTREINDDYDVSNAYRQHDKTINESVYSQSDF</sequence>
<dbReference type="Proteomes" id="UP000683360">
    <property type="component" value="Unassembled WGS sequence"/>
</dbReference>
<dbReference type="EMBL" id="CAJPWZ010001546">
    <property type="protein sequence ID" value="CAG2217596.1"/>
    <property type="molecule type" value="Genomic_DNA"/>
</dbReference>
<reference evidence="3" key="1">
    <citation type="submission" date="2021-03" db="EMBL/GenBank/DDBJ databases">
        <authorList>
            <person name="Bekaert M."/>
        </authorList>
    </citation>
    <scope>NUCLEOTIDE SEQUENCE</scope>
</reference>
<feature type="region of interest" description="Disordered" evidence="1">
    <location>
        <begin position="669"/>
        <end position="693"/>
    </location>
</feature>
<feature type="transmembrane region" description="Helical" evidence="2">
    <location>
        <begin position="709"/>
        <end position="734"/>
    </location>
</feature>
<comment type="caution">
    <text evidence="3">The sequence shown here is derived from an EMBL/GenBank/DDBJ whole genome shotgun (WGS) entry which is preliminary data.</text>
</comment>
<name>A0A8S3SL64_MYTED</name>
<keyword evidence="2" id="KW-0472">Membrane</keyword>
<feature type="compositionally biased region" description="Polar residues" evidence="1">
    <location>
        <begin position="677"/>
        <end position="692"/>
    </location>
</feature>
<evidence type="ECO:0008006" key="5">
    <source>
        <dbReference type="Google" id="ProtNLM"/>
    </source>
</evidence>
<gene>
    <name evidence="3" type="ORF">MEDL_31272</name>
</gene>
<dbReference type="OrthoDB" id="6140082at2759"/>
<evidence type="ECO:0000256" key="1">
    <source>
        <dbReference type="SAM" id="MobiDB-lite"/>
    </source>
</evidence>
<evidence type="ECO:0000256" key="2">
    <source>
        <dbReference type="SAM" id="Phobius"/>
    </source>
</evidence>
<keyword evidence="4" id="KW-1185">Reference proteome</keyword>
<keyword evidence="2" id="KW-0812">Transmembrane</keyword>
<protein>
    <recommendedName>
        <fullName evidence="5">WSC domain-containing protein</fullName>
    </recommendedName>
</protein>
<organism evidence="3 4">
    <name type="scientific">Mytilus edulis</name>
    <name type="common">Blue mussel</name>
    <dbReference type="NCBI Taxonomy" id="6550"/>
    <lineage>
        <taxon>Eukaryota</taxon>
        <taxon>Metazoa</taxon>
        <taxon>Spiralia</taxon>
        <taxon>Lophotrochozoa</taxon>
        <taxon>Mollusca</taxon>
        <taxon>Bivalvia</taxon>
        <taxon>Autobranchia</taxon>
        <taxon>Pteriomorphia</taxon>
        <taxon>Mytilida</taxon>
        <taxon>Mytiloidea</taxon>
        <taxon>Mytilidae</taxon>
        <taxon>Mytilinae</taxon>
        <taxon>Mytilus</taxon>
    </lineage>
</organism>
<keyword evidence="2" id="KW-1133">Transmembrane helix</keyword>
<dbReference type="AlphaFoldDB" id="A0A8S3SL64"/>
<proteinExistence type="predicted"/>
<evidence type="ECO:0000313" key="4">
    <source>
        <dbReference type="Proteomes" id="UP000683360"/>
    </source>
</evidence>
<evidence type="ECO:0000313" key="3">
    <source>
        <dbReference type="EMBL" id="CAG2217596.1"/>
    </source>
</evidence>